<accession>W4PZJ2</accession>
<dbReference type="OrthoDB" id="287932at2"/>
<keyword evidence="3" id="KW-1185">Reference proteome</keyword>
<gene>
    <name evidence="2" type="ORF">JCM9140_1134</name>
</gene>
<comment type="caution">
    <text evidence="2">The sequence shown here is derived from an EMBL/GenBank/DDBJ whole genome shotgun (WGS) entry which is preliminary data.</text>
</comment>
<sequence length="97" mass="11501">MIVIHAYFDIKPEKRERFLEQIQPLIKSSKAEEGNITYHLYEDTKIPTKFIMVEEWKDEAAVEFHNNTDEFIHFGSISSEFFVNPVKVYQFAVSKKN</sequence>
<name>W4PZJ2_9BACI</name>
<evidence type="ECO:0000259" key="1">
    <source>
        <dbReference type="PROSITE" id="PS51725"/>
    </source>
</evidence>
<dbReference type="InterPro" id="IPR011008">
    <property type="entry name" value="Dimeric_a/b-barrel"/>
</dbReference>
<dbReference type="STRING" id="1236970.JCM9140_1134"/>
<evidence type="ECO:0000313" key="3">
    <source>
        <dbReference type="Proteomes" id="UP000018890"/>
    </source>
</evidence>
<dbReference type="PANTHER" id="PTHR33336:SF3">
    <property type="entry name" value="ABM DOMAIN-CONTAINING PROTEIN"/>
    <property type="match status" value="1"/>
</dbReference>
<proteinExistence type="predicted"/>
<dbReference type="Proteomes" id="UP000018890">
    <property type="component" value="Unassembled WGS sequence"/>
</dbReference>
<feature type="domain" description="ABM" evidence="1">
    <location>
        <begin position="2"/>
        <end position="91"/>
    </location>
</feature>
<dbReference type="AlphaFoldDB" id="W4PZJ2"/>
<reference evidence="2" key="1">
    <citation type="journal article" date="2014" name="Genome Announc.">
        <title>Draft Genome Sequences of Three Alkaliphilic Bacillus Strains, Bacillus wakoensis JCM 9140T, Bacillus akibai JCM 9157T, and Bacillus hemicellulosilyticus JCM 9152T.</title>
        <authorList>
            <person name="Yuki M."/>
            <person name="Oshima K."/>
            <person name="Suda W."/>
            <person name="Oshida Y."/>
            <person name="Kitamura K."/>
            <person name="Iida T."/>
            <person name="Hattori M."/>
            <person name="Ohkuma M."/>
        </authorList>
    </citation>
    <scope>NUCLEOTIDE SEQUENCE [LARGE SCALE GENOMIC DNA]</scope>
    <source>
        <strain evidence="2">JCM 9140</strain>
    </source>
</reference>
<dbReference type="PANTHER" id="PTHR33336">
    <property type="entry name" value="QUINOL MONOOXYGENASE YGIN-RELATED"/>
    <property type="match status" value="1"/>
</dbReference>
<protein>
    <recommendedName>
        <fullName evidence="1">ABM domain-containing protein</fullName>
    </recommendedName>
</protein>
<dbReference type="RefSeq" id="WP_034743168.1">
    <property type="nucleotide sequence ID" value="NZ_BAUT01000007.1"/>
</dbReference>
<dbReference type="Gene3D" id="3.30.70.100">
    <property type="match status" value="1"/>
</dbReference>
<organism evidence="2 3">
    <name type="scientific">Halalkalibacter wakoensis JCM 9140</name>
    <dbReference type="NCBI Taxonomy" id="1236970"/>
    <lineage>
        <taxon>Bacteria</taxon>
        <taxon>Bacillati</taxon>
        <taxon>Bacillota</taxon>
        <taxon>Bacilli</taxon>
        <taxon>Bacillales</taxon>
        <taxon>Bacillaceae</taxon>
        <taxon>Halalkalibacter</taxon>
    </lineage>
</organism>
<dbReference type="GO" id="GO:0003824">
    <property type="term" value="F:catalytic activity"/>
    <property type="evidence" value="ECO:0007669"/>
    <property type="project" value="TreeGrafter"/>
</dbReference>
<dbReference type="InterPro" id="IPR050744">
    <property type="entry name" value="AI-2_Isomerase_LsrG"/>
</dbReference>
<dbReference type="PROSITE" id="PS51725">
    <property type="entry name" value="ABM"/>
    <property type="match status" value="1"/>
</dbReference>
<dbReference type="SUPFAM" id="SSF54909">
    <property type="entry name" value="Dimeric alpha+beta barrel"/>
    <property type="match status" value="1"/>
</dbReference>
<dbReference type="Pfam" id="PF03992">
    <property type="entry name" value="ABM"/>
    <property type="match status" value="1"/>
</dbReference>
<evidence type="ECO:0000313" key="2">
    <source>
        <dbReference type="EMBL" id="GAE25157.1"/>
    </source>
</evidence>
<dbReference type="EMBL" id="BAUT01000007">
    <property type="protein sequence ID" value="GAE25157.1"/>
    <property type="molecule type" value="Genomic_DNA"/>
</dbReference>
<dbReference type="InterPro" id="IPR007138">
    <property type="entry name" value="ABM_dom"/>
</dbReference>